<name>A0A221W9U8_9PSEU</name>
<organism evidence="3 4">
    <name type="scientific">Actinoalloteichus hoggarensis</name>
    <dbReference type="NCBI Taxonomy" id="1470176"/>
    <lineage>
        <taxon>Bacteria</taxon>
        <taxon>Bacillati</taxon>
        <taxon>Actinomycetota</taxon>
        <taxon>Actinomycetes</taxon>
        <taxon>Pseudonocardiales</taxon>
        <taxon>Pseudonocardiaceae</taxon>
        <taxon>Actinoalloteichus</taxon>
    </lineage>
</organism>
<evidence type="ECO:0000313" key="4">
    <source>
        <dbReference type="Proteomes" id="UP000204221"/>
    </source>
</evidence>
<dbReference type="InterPro" id="IPR057746">
    <property type="entry name" value="CpnT-like_N"/>
</dbReference>
<feature type="region of interest" description="Disordered" evidence="1">
    <location>
        <begin position="370"/>
        <end position="422"/>
    </location>
</feature>
<feature type="compositionally biased region" description="Basic and acidic residues" evidence="1">
    <location>
        <begin position="1"/>
        <end position="16"/>
    </location>
</feature>
<dbReference type="RefSeq" id="WP_093943666.1">
    <property type="nucleotide sequence ID" value="NZ_CP022521.1"/>
</dbReference>
<keyword evidence="4" id="KW-1185">Reference proteome</keyword>
<evidence type="ECO:0000259" key="2">
    <source>
        <dbReference type="Pfam" id="PF25547"/>
    </source>
</evidence>
<dbReference type="Pfam" id="PF25547">
    <property type="entry name" value="WXG100_2"/>
    <property type="match status" value="1"/>
</dbReference>
<feature type="region of interest" description="Disordered" evidence="1">
    <location>
        <begin position="1"/>
        <end position="71"/>
    </location>
</feature>
<feature type="compositionally biased region" description="Gly residues" evidence="1">
    <location>
        <begin position="370"/>
        <end position="382"/>
    </location>
</feature>
<gene>
    <name evidence="3" type="ORF">AHOG_25875</name>
</gene>
<proteinExistence type="predicted"/>
<dbReference type="Proteomes" id="UP000204221">
    <property type="component" value="Chromosome"/>
</dbReference>
<evidence type="ECO:0000256" key="1">
    <source>
        <dbReference type="SAM" id="MobiDB-lite"/>
    </source>
</evidence>
<protein>
    <recommendedName>
        <fullName evidence="2">Outer membrane channel protein CpnT-like N-terminal domain-containing protein</fullName>
    </recommendedName>
</protein>
<accession>A0A221W9U8</accession>
<evidence type="ECO:0000313" key="3">
    <source>
        <dbReference type="EMBL" id="ASO22780.1"/>
    </source>
</evidence>
<reference evidence="3 4" key="1">
    <citation type="submission" date="2017-07" db="EMBL/GenBank/DDBJ databases">
        <title>Complete genome sequence of Actinoalloteichus hoggarensis DSM 45943, type strain of Actinoalloteichus hoggarensis.</title>
        <authorList>
            <person name="Ruckert C."/>
            <person name="Nouioui I."/>
            <person name="Willmese J."/>
            <person name="van Wezel G."/>
            <person name="Klenk H.-P."/>
            <person name="Kalinowski J."/>
            <person name="Zotchev S.B."/>
        </authorList>
    </citation>
    <scope>NUCLEOTIDE SEQUENCE [LARGE SCALE GENOMIC DNA]</scope>
    <source>
        <strain evidence="3 4">DSM 45943</strain>
    </source>
</reference>
<dbReference type="Gene3D" id="1.10.287.1060">
    <property type="entry name" value="ESAT-6-like"/>
    <property type="match status" value="1"/>
</dbReference>
<feature type="domain" description="Outer membrane channel protein CpnT-like N-terminal" evidence="2">
    <location>
        <begin position="114"/>
        <end position="203"/>
    </location>
</feature>
<dbReference type="OrthoDB" id="3683464at2"/>
<dbReference type="SUPFAM" id="SSF140453">
    <property type="entry name" value="EsxAB dimer-like"/>
    <property type="match status" value="1"/>
</dbReference>
<dbReference type="InterPro" id="IPR036689">
    <property type="entry name" value="ESAT-6-like_sf"/>
</dbReference>
<dbReference type="KEGG" id="ahg:AHOG_25875"/>
<dbReference type="EMBL" id="CP022521">
    <property type="protein sequence ID" value="ASO22780.1"/>
    <property type="molecule type" value="Genomic_DNA"/>
</dbReference>
<sequence>MRPDQYSREIAPDGRWSRATADRVAAPERGEALGTLGAGQVDHAGRFAAPAPVETAPDRASAKPDAGGLGGPDGEQIAGGVSGHLEYLSWISRELGVPDPVAEYFGPVVGRWTDMHEQADRWRRAAGLVDDVAVDVASPLGGMDESWTGADAESFRAHIDQFGLATTSLSETMVALAEALDATADGIRALVMDMVEILAHGAESVSEAMVLPLEGEQRARNFLREMQGPVVEMFELVREVLQALVSACEGFEGQNAFSDIEMAHTYPGEDWSFEMPATGGGPAPETAPAGVGGGGAGGGGAGGGGAGVGGGGVGVGGGAGIGGAGGAPSGPAAPVSSGATTGIAAATGGTPPSSVVGGAGGGAGGGGMMGGMMGGGGMGGGAQQNEDKERKKSSRVISDATELFGEPEATVAPVIGADDDLR</sequence>
<dbReference type="AlphaFoldDB" id="A0A221W9U8"/>